<organism evidence="1 2">
    <name type="scientific">Chryseobacterium koreense CCUG 49689</name>
    <dbReference type="NCBI Taxonomy" id="1304281"/>
    <lineage>
        <taxon>Bacteria</taxon>
        <taxon>Pseudomonadati</taxon>
        <taxon>Bacteroidota</taxon>
        <taxon>Flavobacteriia</taxon>
        <taxon>Flavobacteriales</taxon>
        <taxon>Weeksellaceae</taxon>
        <taxon>Chryseobacterium group</taxon>
        <taxon>Chryseobacterium</taxon>
    </lineage>
</organism>
<name>A0A0J7IYC2_9FLAO</name>
<keyword evidence="2" id="KW-1185">Reference proteome</keyword>
<dbReference type="OrthoDB" id="9757546at2"/>
<accession>A0A0J7IYC2</accession>
<evidence type="ECO:0000313" key="2">
    <source>
        <dbReference type="Proteomes" id="UP000035900"/>
    </source>
</evidence>
<comment type="caution">
    <text evidence="1">The sequence shown here is derived from an EMBL/GenBank/DDBJ whole genome shotgun (WGS) entry which is preliminary data.</text>
</comment>
<evidence type="ECO:0000313" key="1">
    <source>
        <dbReference type="EMBL" id="KMQ71253.1"/>
    </source>
</evidence>
<reference evidence="1 2" key="1">
    <citation type="journal article" date="2004" name="Int. J. Syst. Evol. Microbiol.">
        <title>Kaistella koreensis gen. nov., sp. nov., a novel member of the Chryseobacterium-Bergeyella-Riemerella branch.</title>
        <authorList>
            <person name="Kim M.K."/>
            <person name="Im W.T."/>
            <person name="Shin Y.K."/>
            <person name="Lim J.H."/>
            <person name="Kim S.H."/>
            <person name="Lee B.C."/>
            <person name="Park M.Y."/>
            <person name="Lee K.Y."/>
            <person name="Lee S.T."/>
        </authorList>
    </citation>
    <scope>NUCLEOTIDE SEQUENCE [LARGE SCALE GENOMIC DNA]</scope>
    <source>
        <strain evidence="1 2">CCUG 49689</strain>
    </source>
</reference>
<sequence length="93" mass="11185">MYKLPLLVDLQAEIFTDGIVRFQLKREDIPPTPRLRGAFMVNTDKEYGWPQIHRYKEFWYIHTLRQRYELGCGTYAEFIKQVIDKSSLVECNR</sequence>
<gene>
    <name evidence="1" type="ORF">ACM44_07530</name>
</gene>
<protein>
    <submittedName>
        <fullName evidence="1">Uncharacterized protein</fullName>
    </submittedName>
</protein>
<dbReference type="STRING" id="1304281.ACM44_07530"/>
<dbReference type="Proteomes" id="UP000035900">
    <property type="component" value="Unassembled WGS sequence"/>
</dbReference>
<dbReference type="AlphaFoldDB" id="A0A0J7IYC2"/>
<dbReference type="EMBL" id="LFNG01000009">
    <property type="protein sequence ID" value="KMQ71253.1"/>
    <property type="molecule type" value="Genomic_DNA"/>
</dbReference>
<dbReference type="PATRIC" id="fig|1304281.5.peg.1612"/>
<proteinExistence type="predicted"/>